<organism evidence="2 3">
    <name type="scientific">Marasmius oreades</name>
    <name type="common">fairy-ring Marasmius</name>
    <dbReference type="NCBI Taxonomy" id="181124"/>
    <lineage>
        <taxon>Eukaryota</taxon>
        <taxon>Fungi</taxon>
        <taxon>Dikarya</taxon>
        <taxon>Basidiomycota</taxon>
        <taxon>Agaricomycotina</taxon>
        <taxon>Agaricomycetes</taxon>
        <taxon>Agaricomycetidae</taxon>
        <taxon>Agaricales</taxon>
        <taxon>Marasmiineae</taxon>
        <taxon>Marasmiaceae</taxon>
        <taxon>Marasmius</taxon>
    </lineage>
</organism>
<keyword evidence="1" id="KW-0472">Membrane</keyword>
<dbReference type="Proteomes" id="UP001049176">
    <property type="component" value="Chromosome 5"/>
</dbReference>
<dbReference type="AlphaFoldDB" id="A0A9P7S0C5"/>
<gene>
    <name evidence="2" type="ORF">E1B28_009413</name>
</gene>
<reference evidence="2" key="1">
    <citation type="journal article" date="2021" name="Genome Biol. Evol.">
        <title>The assembled and annotated genome of the fairy-ring fungus Marasmius oreades.</title>
        <authorList>
            <person name="Hiltunen M."/>
            <person name="Ament-Velasquez S.L."/>
            <person name="Johannesson H."/>
        </authorList>
    </citation>
    <scope>NUCLEOTIDE SEQUENCE</scope>
    <source>
        <strain evidence="2">03SP1</strain>
    </source>
</reference>
<feature type="transmembrane region" description="Helical" evidence="1">
    <location>
        <begin position="112"/>
        <end position="131"/>
    </location>
</feature>
<feature type="transmembrane region" description="Helical" evidence="1">
    <location>
        <begin position="61"/>
        <end position="78"/>
    </location>
</feature>
<dbReference type="EMBL" id="CM032185">
    <property type="protein sequence ID" value="KAG7093129.1"/>
    <property type="molecule type" value="Genomic_DNA"/>
</dbReference>
<evidence type="ECO:0000313" key="2">
    <source>
        <dbReference type="EMBL" id="KAG7093129.1"/>
    </source>
</evidence>
<feature type="transmembrane region" description="Helical" evidence="1">
    <location>
        <begin position="283"/>
        <end position="300"/>
    </location>
</feature>
<accession>A0A9P7S0C5</accession>
<comment type="caution">
    <text evidence="2">The sequence shown here is derived from an EMBL/GenBank/DDBJ whole genome shotgun (WGS) entry which is preliminary data.</text>
</comment>
<dbReference type="OrthoDB" id="3259206at2759"/>
<feature type="transmembrane region" description="Helical" evidence="1">
    <location>
        <begin position="143"/>
        <end position="169"/>
    </location>
</feature>
<feature type="transmembrane region" description="Helical" evidence="1">
    <location>
        <begin position="245"/>
        <end position="271"/>
    </location>
</feature>
<dbReference type="GeneID" id="66078489"/>
<evidence type="ECO:0000313" key="3">
    <source>
        <dbReference type="Proteomes" id="UP001049176"/>
    </source>
</evidence>
<sequence length="328" mass="36763">MDLLLTSSTNAAQRATQGIAIMYYAIGITCQTFLYGIYTSLAIFSIYSMIKTGLKNSMRKYLFIMSIFMFFISTLYWISKLLDLLQKIQNGIIDNNPPSTSLTTSPITHFELILGSVALMNYALTDGVVLWRAWAICSDEYRSWLYVPLFFLCCACTTISATIIVRITIQSIPHVDGSTSDPRIKKLTRAIDVFQTSNLGLSLLMNLSATGLIALKAWRFRRWIKFDLKAIPSRRRRTRTRGEKVMVLLIESGVIYCISIITTLVCTLIRLPIGTLGDIYDPLNIQIAKGIYPLVVLLLVNRGQSLEQTMFGRTSITNAGTPHPSVAQ</sequence>
<name>A0A9P7S0C5_9AGAR</name>
<keyword evidence="1" id="KW-1133">Transmembrane helix</keyword>
<evidence type="ECO:0000256" key="1">
    <source>
        <dbReference type="SAM" id="Phobius"/>
    </source>
</evidence>
<feature type="transmembrane region" description="Helical" evidence="1">
    <location>
        <begin position="199"/>
        <end position="218"/>
    </location>
</feature>
<keyword evidence="1" id="KW-0812">Transmembrane</keyword>
<keyword evidence="3" id="KW-1185">Reference proteome</keyword>
<dbReference type="RefSeq" id="XP_043009599.1">
    <property type="nucleotide sequence ID" value="XM_043154308.1"/>
</dbReference>
<proteinExistence type="predicted"/>
<protein>
    <submittedName>
        <fullName evidence="2">Uncharacterized protein</fullName>
    </submittedName>
</protein>
<feature type="transmembrane region" description="Helical" evidence="1">
    <location>
        <begin position="20"/>
        <end position="49"/>
    </location>
</feature>